<dbReference type="RefSeq" id="WP_106742911.1">
    <property type="nucleotide sequence ID" value="NZ_CP027657.1"/>
</dbReference>
<reference evidence="7 8" key="1">
    <citation type="submission" date="2018-03" db="EMBL/GenBank/DDBJ databases">
        <title>Complete genome sequence and methylome analysis of Pseudomonas mendocina NEB 698.</title>
        <authorList>
            <person name="Morgan R.D."/>
        </authorList>
    </citation>
    <scope>NUCLEOTIDE SEQUENCE [LARGE SCALE GENOMIC DNA]</scope>
    <source>
        <strain evidence="7 8">NEB698</strain>
    </source>
</reference>
<proteinExistence type="inferred from homology"/>
<dbReference type="GO" id="GO:0003677">
    <property type="term" value="F:DNA binding"/>
    <property type="evidence" value="ECO:0007669"/>
    <property type="project" value="UniProtKB-KW"/>
</dbReference>
<feature type="domain" description="Ner winged helix-turn-helix DNA-binding" evidence="6">
    <location>
        <begin position="19"/>
        <end position="81"/>
    </location>
</feature>
<evidence type="ECO:0000256" key="1">
    <source>
        <dbReference type="ARBA" id="ARBA00006157"/>
    </source>
</evidence>
<accession>A0A2R3QX10</accession>
<dbReference type="OrthoDB" id="5405994at2"/>
<keyword evidence="4" id="KW-0804">Transcription</keyword>
<keyword evidence="3" id="KW-0238">DNA-binding</keyword>
<dbReference type="InterPro" id="IPR038722">
    <property type="entry name" value="Ner_HTH_dom"/>
</dbReference>
<dbReference type="SUPFAM" id="SSF47413">
    <property type="entry name" value="lambda repressor-like DNA-binding domains"/>
    <property type="match status" value="1"/>
</dbReference>
<feature type="region of interest" description="Disordered" evidence="5">
    <location>
        <begin position="80"/>
        <end position="114"/>
    </location>
</feature>
<evidence type="ECO:0000256" key="2">
    <source>
        <dbReference type="ARBA" id="ARBA00023015"/>
    </source>
</evidence>
<dbReference type="InterPro" id="IPR010982">
    <property type="entry name" value="Lambda_DNA-bd_dom_sf"/>
</dbReference>
<gene>
    <name evidence="7" type="ORF">C7A17_13070</name>
</gene>
<sequence length="114" mass="12725">MNTVEVDIPAAPSHRWEWIKFQLRLRGTSLADIARTLKVTGSAVKNAKHLPYPRVERAIASALGLSPALIWPERWLSKEQPKRCRPGRGEAMAGNAQENTPAYDLGHRKTGTEK</sequence>
<comment type="similarity">
    <text evidence="1">Belongs to the ner transcriptional regulatory family.</text>
</comment>
<protein>
    <submittedName>
        <fullName evidence="7">Nucleotide excision repair protein</fullName>
    </submittedName>
</protein>
<feature type="compositionally biased region" description="Basic and acidic residues" evidence="5">
    <location>
        <begin position="105"/>
        <end position="114"/>
    </location>
</feature>
<dbReference type="Pfam" id="PF13693">
    <property type="entry name" value="HTH_35"/>
    <property type="match status" value="1"/>
</dbReference>
<dbReference type="Gene3D" id="1.10.260.40">
    <property type="entry name" value="lambda repressor-like DNA-binding domains"/>
    <property type="match status" value="1"/>
</dbReference>
<dbReference type="Proteomes" id="UP000238327">
    <property type="component" value="Chromosome"/>
</dbReference>
<dbReference type="EMBL" id="CP027657">
    <property type="protein sequence ID" value="AVO56286.1"/>
    <property type="molecule type" value="Genomic_DNA"/>
</dbReference>
<evidence type="ECO:0000259" key="6">
    <source>
        <dbReference type="Pfam" id="PF13693"/>
    </source>
</evidence>
<evidence type="ECO:0000256" key="3">
    <source>
        <dbReference type="ARBA" id="ARBA00023125"/>
    </source>
</evidence>
<name>A0A2R3QX10_ECTME</name>
<evidence type="ECO:0000256" key="4">
    <source>
        <dbReference type="ARBA" id="ARBA00023163"/>
    </source>
</evidence>
<dbReference type="AlphaFoldDB" id="A0A2R3QX10"/>
<evidence type="ECO:0000256" key="5">
    <source>
        <dbReference type="SAM" id="MobiDB-lite"/>
    </source>
</evidence>
<organism evidence="7 8">
    <name type="scientific">Ectopseudomonas mendocina</name>
    <name type="common">Pseudomonas mendocina</name>
    <dbReference type="NCBI Taxonomy" id="300"/>
    <lineage>
        <taxon>Bacteria</taxon>
        <taxon>Pseudomonadati</taxon>
        <taxon>Pseudomonadota</taxon>
        <taxon>Gammaproteobacteria</taxon>
        <taxon>Pseudomonadales</taxon>
        <taxon>Pseudomonadaceae</taxon>
        <taxon>Ectopseudomonas</taxon>
    </lineage>
</organism>
<evidence type="ECO:0000313" key="8">
    <source>
        <dbReference type="Proteomes" id="UP000238327"/>
    </source>
</evidence>
<keyword evidence="2" id="KW-0805">Transcription regulation</keyword>
<evidence type="ECO:0000313" key="7">
    <source>
        <dbReference type="EMBL" id="AVO56286.1"/>
    </source>
</evidence>